<evidence type="ECO:0000313" key="2">
    <source>
        <dbReference type="EMBL" id="KAA6317760.1"/>
    </source>
</evidence>
<proteinExistence type="predicted"/>
<keyword evidence="1" id="KW-0812">Transmembrane</keyword>
<dbReference type="EMBL" id="SNRW01046496">
    <property type="protein sequence ID" value="KAA6317760.1"/>
    <property type="molecule type" value="Genomic_DNA"/>
</dbReference>
<dbReference type="AlphaFoldDB" id="A0A5J4Q9Q7"/>
<evidence type="ECO:0000256" key="1">
    <source>
        <dbReference type="SAM" id="Phobius"/>
    </source>
</evidence>
<dbReference type="Proteomes" id="UP000324800">
    <property type="component" value="Unassembled WGS sequence"/>
</dbReference>
<name>A0A5J4Q9Q7_9EUKA</name>
<comment type="caution">
    <text evidence="2">The sequence shown here is derived from an EMBL/GenBank/DDBJ whole genome shotgun (WGS) entry which is preliminary data.</text>
</comment>
<keyword evidence="1" id="KW-1133">Transmembrane helix</keyword>
<keyword evidence="1" id="KW-0472">Membrane</keyword>
<sequence>SCLACLQMNVLTFRRPSPNPLCSGGSTGVKRLWSVLYGISLFHNGYESYVILLVSAVPGESSSLPFTQAGSRAWFCYCYLNVGGLIVGCWLGYSRFQFWKLDQKVGWPVELDAGGTSKLDCQVYCSPKVGGFYMNWGRPSVMLGYLYNYMPKPEGWVYQNRPGYGKPQNCCIPGYMP</sequence>
<evidence type="ECO:0000313" key="3">
    <source>
        <dbReference type="Proteomes" id="UP000324800"/>
    </source>
</evidence>
<feature type="non-terminal residue" evidence="2">
    <location>
        <position position="1"/>
    </location>
</feature>
<feature type="transmembrane region" description="Helical" evidence="1">
    <location>
        <begin position="72"/>
        <end position="93"/>
    </location>
</feature>
<reference evidence="2 3" key="1">
    <citation type="submission" date="2019-03" db="EMBL/GenBank/DDBJ databases">
        <title>Single cell metagenomics reveals metabolic interactions within the superorganism composed of flagellate Streblomastix strix and complex community of Bacteroidetes bacteria on its surface.</title>
        <authorList>
            <person name="Treitli S.C."/>
            <person name="Kolisko M."/>
            <person name="Husnik F."/>
            <person name="Keeling P."/>
            <person name="Hampl V."/>
        </authorList>
    </citation>
    <scope>NUCLEOTIDE SEQUENCE [LARGE SCALE GENOMIC DNA]</scope>
    <source>
        <strain evidence="2">ST1C</strain>
    </source>
</reference>
<protein>
    <submittedName>
        <fullName evidence="2">Uncharacterized protein</fullName>
    </submittedName>
</protein>
<gene>
    <name evidence="2" type="ORF">EZS28_055044</name>
</gene>
<organism evidence="2 3">
    <name type="scientific">Streblomastix strix</name>
    <dbReference type="NCBI Taxonomy" id="222440"/>
    <lineage>
        <taxon>Eukaryota</taxon>
        <taxon>Metamonada</taxon>
        <taxon>Preaxostyla</taxon>
        <taxon>Oxymonadida</taxon>
        <taxon>Streblomastigidae</taxon>
        <taxon>Streblomastix</taxon>
    </lineage>
</organism>
<feature type="non-terminal residue" evidence="2">
    <location>
        <position position="177"/>
    </location>
</feature>
<accession>A0A5J4Q9Q7</accession>